<sequence>MADQRSCFEYVRYEVGPSCDYEKMTV</sequence>
<evidence type="ECO:0000313" key="1">
    <source>
        <dbReference type="EMBL" id="JAE09378.1"/>
    </source>
</evidence>
<accession>A0A0A9FM57</accession>
<protein>
    <submittedName>
        <fullName evidence="1">Uncharacterized protein</fullName>
    </submittedName>
</protein>
<reference evidence="1" key="2">
    <citation type="journal article" date="2015" name="Data Brief">
        <title>Shoot transcriptome of the giant reed, Arundo donax.</title>
        <authorList>
            <person name="Barrero R.A."/>
            <person name="Guerrero F.D."/>
            <person name="Moolhuijzen P."/>
            <person name="Goolsby J.A."/>
            <person name="Tidwell J."/>
            <person name="Bellgard S.E."/>
            <person name="Bellgard M.I."/>
        </authorList>
    </citation>
    <scope>NUCLEOTIDE SEQUENCE</scope>
    <source>
        <tissue evidence="1">Shoot tissue taken approximately 20 cm above the soil surface</tissue>
    </source>
</reference>
<proteinExistence type="predicted"/>
<reference evidence="1" key="1">
    <citation type="submission" date="2014-09" db="EMBL/GenBank/DDBJ databases">
        <authorList>
            <person name="Magalhaes I.L.F."/>
            <person name="Oliveira U."/>
            <person name="Santos F.R."/>
            <person name="Vidigal T.H.D.A."/>
            <person name="Brescovit A.D."/>
            <person name="Santos A.J."/>
        </authorList>
    </citation>
    <scope>NUCLEOTIDE SEQUENCE</scope>
    <source>
        <tissue evidence="1">Shoot tissue taken approximately 20 cm above the soil surface</tissue>
    </source>
</reference>
<dbReference type="AlphaFoldDB" id="A0A0A9FM57"/>
<organism evidence="1">
    <name type="scientific">Arundo donax</name>
    <name type="common">Giant reed</name>
    <name type="synonym">Donax arundinaceus</name>
    <dbReference type="NCBI Taxonomy" id="35708"/>
    <lineage>
        <taxon>Eukaryota</taxon>
        <taxon>Viridiplantae</taxon>
        <taxon>Streptophyta</taxon>
        <taxon>Embryophyta</taxon>
        <taxon>Tracheophyta</taxon>
        <taxon>Spermatophyta</taxon>
        <taxon>Magnoliopsida</taxon>
        <taxon>Liliopsida</taxon>
        <taxon>Poales</taxon>
        <taxon>Poaceae</taxon>
        <taxon>PACMAD clade</taxon>
        <taxon>Arundinoideae</taxon>
        <taxon>Arundineae</taxon>
        <taxon>Arundo</taxon>
    </lineage>
</organism>
<dbReference type="EMBL" id="GBRH01188518">
    <property type="protein sequence ID" value="JAE09378.1"/>
    <property type="molecule type" value="Transcribed_RNA"/>
</dbReference>
<name>A0A0A9FM57_ARUDO</name>